<feature type="transmembrane region" description="Helical" evidence="1">
    <location>
        <begin position="101"/>
        <end position="121"/>
    </location>
</feature>
<dbReference type="STRING" id="1033810.HLPCO_000497"/>
<keyword evidence="1" id="KW-0472">Membrane</keyword>
<keyword evidence="3" id="KW-1185">Reference proteome</keyword>
<evidence type="ECO:0000313" key="2">
    <source>
        <dbReference type="EMBL" id="ERJ13831.1"/>
    </source>
</evidence>
<proteinExistence type="predicted"/>
<reference evidence="2 3" key="1">
    <citation type="journal article" date="2011" name="J. Bacteriol.">
        <title>Genome sequence of Haloplasma contractile, an unusual contractile bacterium from a deep-sea anoxic brine lake.</title>
        <authorList>
            <person name="Antunes A."/>
            <person name="Alam I."/>
            <person name="El Dorry H."/>
            <person name="Siam R."/>
            <person name="Robertson A."/>
            <person name="Bajic V.B."/>
            <person name="Stingl U."/>
        </authorList>
    </citation>
    <scope>NUCLEOTIDE SEQUENCE [LARGE SCALE GENOMIC DNA]</scope>
    <source>
        <strain evidence="2 3">SSD-17B</strain>
    </source>
</reference>
<comment type="caution">
    <text evidence="2">The sequence shown here is derived from an EMBL/GenBank/DDBJ whole genome shotgun (WGS) entry which is preliminary data.</text>
</comment>
<accession>U2EGU7</accession>
<gene>
    <name evidence="2" type="ORF">HLPCO_000497</name>
</gene>
<name>U2EGU7_9MOLU</name>
<protein>
    <submittedName>
        <fullName evidence="2">Uncharacterized protein</fullName>
    </submittedName>
</protein>
<sequence>MKNYKRYYQEFINLNLLTQNETTVGKVTLYSSILYILIQFPIVLLLVNLMMFEWMDLFIVLVFPLMITFLLLDKVVIYVIKQYFKYNELDLKRVNLQNITYFIQYSILVITPLYLTISYFLKVYVSS</sequence>
<evidence type="ECO:0000256" key="1">
    <source>
        <dbReference type="SAM" id="Phobius"/>
    </source>
</evidence>
<keyword evidence="1" id="KW-1133">Transmembrane helix</keyword>
<feature type="transmembrane region" description="Helical" evidence="1">
    <location>
        <begin position="58"/>
        <end position="80"/>
    </location>
</feature>
<reference evidence="2 3" key="2">
    <citation type="journal article" date="2013" name="PLoS ONE">
        <title>INDIGO - INtegrated Data Warehouse of MIcrobial GenOmes with Examples from the Red Sea Extremophiles.</title>
        <authorList>
            <person name="Alam I."/>
            <person name="Antunes A."/>
            <person name="Kamau A.A."/>
            <person name="Ba Alawi W."/>
            <person name="Kalkatawi M."/>
            <person name="Stingl U."/>
            <person name="Bajic V.B."/>
        </authorList>
    </citation>
    <scope>NUCLEOTIDE SEQUENCE [LARGE SCALE GENOMIC DNA]</scope>
    <source>
        <strain evidence="2 3">SSD-17B</strain>
    </source>
</reference>
<dbReference type="AlphaFoldDB" id="U2EGU7"/>
<keyword evidence="1" id="KW-0812">Transmembrane</keyword>
<feature type="transmembrane region" description="Helical" evidence="1">
    <location>
        <begin position="33"/>
        <end position="52"/>
    </location>
</feature>
<dbReference type="Proteomes" id="UP000005707">
    <property type="component" value="Unassembled WGS sequence"/>
</dbReference>
<dbReference type="InParanoid" id="U2EGU7"/>
<evidence type="ECO:0000313" key="3">
    <source>
        <dbReference type="Proteomes" id="UP000005707"/>
    </source>
</evidence>
<dbReference type="EMBL" id="AFNU02000001">
    <property type="protein sequence ID" value="ERJ13831.1"/>
    <property type="molecule type" value="Genomic_DNA"/>
</dbReference>
<organism evidence="2 3">
    <name type="scientific">Haloplasma contractile SSD-17B</name>
    <dbReference type="NCBI Taxonomy" id="1033810"/>
    <lineage>
        <taxon>Bacteria</taxon>
        <taxon>Bacillati</taxon>
        <taxon>Mycoplasmatota</taxon>
        <taxon>Mollicutes</taxon>
        <taxon>Haloplasmatales</taxon>
        <taxon>Haloplasmataceae</taxon>
        <taxon>Haloplasma</taxon>
    </lineage>
</organism>
<dbReference type="RefSeq" id="WP_008826062.1">
    <property type="nucleotide sequence ID" value="NZ_AFNU02000001.1"/>
</dbReference>